<accession>A0A6C0F7D6</accession>
<evidence type="ECO:0008006" key="3">
    <source>
        <dbReference type="Google" id="ProtNLM"/>
    </source>
</evidence>
<name>A0A6C0F7D6_9ZZZZ</name>
<protein>
    <recommendedName>
        <fullName evidence="3">Glutaredoxin domain-containing protein</fullName>
    </recommendedName>
</protein>
<proteinExistence type="predicted"/>
<evidence type="ECO:0000313" key="2">
    <source>
        <dbReference type="EMBL" id="QHT36771.1"/>
    </source>
</evidence>
<feature type="compositionally biased region" description="Basic and acidic residues" evidence="1">
    <location>
        <begin position="168"/>
        <end position="183"/>
    </location>
</feature>
<reference evidence="2" key="1">
    <citation type="journal article" date="2020" name="Nature">
        <title>Giant virus diversity and host interactions through global metagenomics.</title>
        <authorList>
            <person name="Schulz F."/>
            <person name="Roux S."/>
            <person name="Paez-Espino D."/>
            <person name="Jungbluth S."/>
            <person name="Walsh D.A."/>
            <person name="Denef V.J."/>
            <person name="McMahon K.D."/>
            <person name="Konstantinidis K.T."/>
            <person name="Eloe-Fadrosh E.A."/>
            <person name="Kyrpides N.C."/>
            <person name="Woyke T."/>
        </authorList>
    </citation>
    <scope>NUCLEOTIDE SEQUENCE</scope>
    <source>
        <strain evidence="2">GVMAG-S-ERX555967-130</strain>
    </source>
</reference>
<evidence type="ECO:0000256" key="1">
    <source>
        <dbReference type="SAM" id="MobiDB-lite"/>
    </source>
</evidence>
<organism evidence="2">
    <name type="scientific">viral metagenome</name>
    <dbReference type="NCBI Taxonomy" id="1070528"/>
    <lineage>
        <taxon>unclassified sequences</taxon>
        <taxon>metagenomes</taxon>
        <taxon>organismal metagenomes</taxon>
    </lineage>
</organism>
<dbReference type="AlphaFoldDB" id="A0A6C0F7D6"/>
<sequence>MNNRVLFISGRCPHSKKILLGIQQHIFLKSIFQIVNIDVTPFPNYIKSVPCILVSNKVISGNNVFEYLGKIVDSKLAQEKREKQGTMSSQDQGVCKINDEGELEGYCGGGGMSIGFSDITEENDNYKTSRHQINTNYDFLDGSDNSNAVYQQVKQMEAGDDMLSQKRKSFDSDYEKLQAERGELMGAGRHGPNNPLPGMR</sequence>
<feature type="region of interest" description="Disordered" evidence="1">
    <location>
        <begin position="158"/>
        <end position="200"/>
    </location>
</feature>
<dbReference type="EMBL" id="MN738786">
    <property type="protein sequence ID" value="QHT36771.1"/>
    <property type="molecule type" value="Genomic_DNA"/>
</dbReference>